<protein>
    <submittedName>
        <fullName evidence="2">Uncharacterized protein</fullName>
    </submittedName>
</protein>
<dbReference type="OrthoDB" id="6076898at2"/>
<evidence type="ECO:0000313" key="3">
    <source>
        <dbReference type="Proteomes" id="UP000006764"/>
    </source>
</evidence>
<keyword evidence="1" id="KW-1133">Transmembrane helix</keyword>
<dbReference type="RefSeq" id="WP_008737765.1">
    <property type="nucleotide sequence ID" value="NZ_CP004387.1"/>
</dbReference>
<keyword evidence="1" id="KW-0472">Membrane</keyword>
<dbReference type="STRING" id="391936.S7S_09210"/>
<dbReference type="EMBL" id="CP004387">
    <property type="protein sequence ID" value="AJD48256.1"/>
    <property type="molecule type" value="Genomic_DNA"/>
</dbReference>
<name>A0A0B4XM77_9GAMM</name>
<feature type="transmembrane region" description="Helical" evidence="1">
    <location>
        <begin position="28"/>
        <end position="48"/>
    </location>
</feature>
<gene>
    <name evidence="2" type="ORF">S7S_09210</name>
</gene>
<evidence type="ECO:0000313" key="2">
    <source>
        <dbReference type="EMBL" id="AJD48256.1"/>
    </source>
</evidence>
<sequence length="174" mass="19004">MLRVLLVCAGLVAIAVVLWSSWRVDRRLFAFVLAVVVIGALLFGVGYWRTADQAMVVIAPDQVRLSVEQARGMETGIRLSGRVYNQSAWPVALIQGRAVLQECTAPGQDACREIGSAAFRVRQHVPVGGSYPYSQVVRLSDSLLADPATPDSNRRWHIEVLSVSGYASNTRDGH</sequence>
<dbReference type="KEGG" id="apac:S7S_09210"/>
<accession>A0A0B4XM77</accession>
<organism evidence="2 3">
    <name type="scientific">Isoalcanivorax pacificus W11-5</name>
    <dbReference type="NCBI Taxonomy" id="391936"/>
    <lineage>
        <taxon>Bacteria</taxon>
        <taxon>Pseudomonadati</taxon>
        <taxon>Pseudomonadota</taxon>
        <taxon>Gammaproteobacteria</taxon>
        <taxon>Oceanospirillales</taxon>
        <taxon>Alcanivoracaceae</taxon>
        <taxon>Isoalcanivorax</taxon>
    </lineage>
</organism>
<dbReference type="AlphaFoldDB" id="A0A0B4XM77"/>
<evidence type="ECO:0000256" key="1">
    <source>
        <dbReference type="SAM" id="Phobius"/>
    </source>
</evidence>
<keyword evidence="3" id="KW-1185">Reference proteome</keyword>
<proteinExistence type="predicted"/>
<reference evidence="2 3" key="1">
    <citation type="journal article" date="2012" name="J. Bacteriol.">
        <title>Genome sequence of an alkane-degrading bacterium, Alcanivorax pacificus type strain W11-5, isolated from deep sea sediment.</title>
        <authorList>
            <person name="Lai Q."/>
            <person name="Shao Z."/>
        </authorList>
    </citation>
    <scope>NUCLEOTIDE SEQUENCE [LARGE SCALE GENOMIC DNA]</scope>
    <source>
        <strain evidence="2 3">W11-5</strain>
    </source>
</reference>
<dbReference type="Proteomes" id="UP000006764">
    <property type="component" value="Chromosome"/>
</dbReference>
<keyword evidence="1" id="KW-0812">Transmembrane</keyword>
<dbReference type="HOGENOM" id="CLU_1718481_0_0_6"/>